<reference evidence="1 2" key="1">
    <citation type="submission" date="2018-03" db="EMBL/GenBank/DDBJ databases">
        <title>Genomic Encyclopedia of Type Strains, Phase III (KMG-III): the genomes of soil and plant-associated and newly described type strains.</title>
        <authorList>
            <person name="Whitman W."/>
        </authorList>
    </citation>
    <scope>NUCLEOTIDE SEQUENCE [LARGE SCALE GENOMIC DNA]</scope>
    <source>
        <strain evidence="1 2">CGMCC 1.12700</strain>
    </source>
</reference>
<dbReference type="Proteomes" id="UP000240572">
    <property type="component" value="Unassembled WGS sequence"/>
</dbReference>
<name>A0A2P8D9Z2_9BACT</name>
<accession>A0A2P8D9Z2</accession>
<evidence type="ECO:0000313" key="2">
    <source>
        <dbReference type="Proteomes" id="UP000240572"/>
    </source>
</evidence>
<evidence type="ECO:0000313" key="1">
    <source>
        <dbReference type="EMBL" id="PSK94032.1"/>
    </source>
</evidence>
<dbReference type="EMBL" id="PYGD01000001">
    <property type="protein sequence ID" value="PSK94032.1"/>
    <property type="molecule type" value="Genomic_DNA"/>
</dbReference>
<proteinExistence type="predicted"/>
<dbReference type="RefSeq" id="WP_106520769.1">
    <property type="nucleotide sequence ID" value="NZ_PYGD01000001.1"/>
</dbReference>
<organism evidence="1 2">
    <name type="scientific">Taibaiella chishuiensis</name>
    <dbReference type="NCBI Taxonomy" id="1434707"/>
    <lineage>
        <taxon>Bacteria</taxon>
        <taxon>Pseudomonadati</taxon>
        <taxon>Bacteroidota</taxon>
        <taxon>Chitinophagia</taxon>
        <taxon>Chitinophagales</taxon>
        <taxon>Chitinophagaceae</taxon>
        <taxon>Taibaiella</taxon>
    </lineage>
</organism>
<dbReference type="AlphaFoldDB" id="A0A2P8D9Z2"/>
<gene>
    <name evidence="1" type="ORF">B0I18_101182</name>
</gene>
<protein>
    <submittedName>
        <fullName evidence="1">Uncharacterized protein</fullName>
    </submittedName>
</protein>
<sequence length="159" mass="17865">MKNSNYRWQLTFTLLALVLGSALYFFFTHTDNSPAPPVTEHAPAFGPDNFNVMKLDTFVALVRSNYAGVTIQPREDKVLDLSVKIDKNAPGSFFNNNDALLQYKLNDYGFDIKYNPGEEVVRALFRIDEQQGVPVPNDVLLRLTGKINTTPTKHVDSAK</sequence>
<keyword evidence="2" id="KW-1185">Reference proteome</keyword>
<comment type="caution">
    <text evidence="1">The sequence shown here is derived from an EMBL/GenBank/DDBJ whole genome shotgun (WGS) entry which is preliminary data.</text>
</comment>
<dbReference type="OrthoDB" id="669981at2"/>